<reference evidence="2" key="1">
    <citation type="submission" date="2021-06" db="EMBL/GenBank/DDBJ databases">
        <title>Genome Sequence of Mortierella hyaline Strain SCG-10, a Cold-Adapted, Nitrate-Reducing Fungus Isolated from Soil in Minnesota, USA.</title>
        <authorList>
            <person name="Aldossari N."/>
        </authorList>
    </citation>
    <scope>NUCLEOTIDE SEQUENCE</scope>
    <source>
        <strain evidence="2">SCG-10</strain>
    </source>
</reference>
<keyword evidence="3" id="KW-1185">Reference proteome</keyword>
<name>A0A9P7XL52_9FUNG</name>
<dbReference type="GO" id="GO:0016757">
    <property type="term" value="F:glycosyltransferase activity"/>
    <property type="evidence" value="ECO:0007669"/>
    <property type="project" value="InterPro"/>
</dbReference>
<dbReference type="AlphaFoldDB" id="A0A9P7XL52"/>
<keyword evidence="1" id="KW-0812">Transmembrane</keyword>
<dbReference type="InterPro" id="IPR007657">
    <property type="entry name" value="Glycosyltransferase_61"/>
</dbReference>
<dbReference type="EMBL" id="JAHRHY010000016">
    <property type="protein sequence ID" value="KAG9063375.1"/>
    <property type="molecule type" value="Genomic_DNA"/>
</dbReference>
<keyword evidence="1" id="KW-1133">Transmembrane helix</keyword>
<evidence type="ECO:0008006" key="4">
    <source>
        <dbReference type="Google" id="ProtNLM"/>
    </source>
</evidence>
<evidence type="ECO:0000313" key="2">
    <source>
        <dbReference type="EMBL" id="KAG9063375.1"/>
    </source>
</evidence>
<keyword evidence="1" id="KW-0472">Membrane</keyword>
<evidence type="ECO:0000256" key="1">
    <source>
        <dbReference type="SAM" id="Phobius"/>
    </source>
</evidence>
<dbReference type="PANTHER" id="PTHR20961:SF38">
    <property type="entry name" value="PROTEIN O-LINKED-MANNOSE BETA-1,4-N-ACETYLGLUCOSAMINYLTRANSFERASE 2"/>
    <property type="match status" value="1"/>
</dbReference>
<organism evidence="2 3">
    <name type="scientific">Linnemannia hyalina</name>
    <dbReference type="NCBI Taxonomy" id="64524"/>
    <lineage>
        <taxon>Eukaryota</taxon>
        <taxon>Fungi</taxon>
        <taxon>Fungi incertae sedis</taxon>
        <taxon>Mucoromycota</taxon>
        <taxon>Mortierellomycotina</taxon>
        <taxon>Mortierellomycetes</taxon>
        <taxon>Mortierellales</taxon>
        <taxon>Mortierellaceae</taxon>
        <taxon>Linnemannia</taxon>
    </lineage>
</organism>
<proteinExistence type="predicted"/>
<dbReference type="OrthoDB" id="529273at2759"/>
<gene>
    <name evidence="2" type="ORF">KI688_004257</name>
</gene>
<feature type="transmembrane region" description="Helical" evidence="1">
    <location>
        <begin position="27"/>
        <end position="46"/>
    </location>
</feature>
<dbReference type="PANTHER" id="PTHR20961">
    <property type="entry name" value="GLYCOSYLTRANSFERASE"/>
    <property type="match status" value="1"/>
</dbReference>
<sequence>MDIIRASLAGSLQVVKTCLATRRGRRFLLAIPIVVGTVLILSTHTIDTIDLRRLSKTHNKDSDGNRFLEQNNVWRARTVAQEIEIPDSTWTCTDDGLSQTEKDTKKIKRSRQCVVKNLCVDRQGAFIRSSNRNVISMPEVNLMSVNGPSDIFWKPRVERSRSKMMKAHYVDETLFVHGIFSPGHFSHWLYNGMLPLYSTMKRFNGTKDSWTFLAGYKYYDQDSKRSKGWEMRHVFQTGFELVLSQDQLVTDFQMLPPDDAPICFRSAVVGLGSQCALDYCEFNIPVEIYSSFRDIVLNYYFRTPQIWEQHLGIMQESIDAAAKIQQQQAAAVENVDVKPPRTPLKCLELARYYNFEPSTGEDPVQPLKESRSRVGQLVPDTVDPEVDPSTGKRRLVVAIIQREGSRRVINDKELVEGLAAAGFRVKWITLDHGCGLAETAYLLRDVHVLGSPHGNAIGASIFMPTSNPVPTVISLDASRYSESWFINTATAMGQRILQSVCGPNGYVDEATKTRCPYHKDMTGASKLFTTYGWRVVLGLTDEMTKEYREKSAQDQLTKEVIQEFRERVSKSTSAQQLAQEELDVLIGPEFPHTIVDKYDSDVVVYYLEVFWRDAPRYADVPRVVALMRELQEDQEREQAAAAAAAQKSTYAYEPYFAYVRENRVCGVKYCKQILTRNMLAESRSYGMHSIDDPSRWGQSAVDMKTLLEGLEYSQNWLPTSLLS</sequence>
<comment type="caution">
    <text evidence="2">The sequence shown here is derived from an EMBL/GenBank/DDBJ whole genome shotgun (WGS) entry which is preliminary data.</text>
</comment>
<dbReference type="Proteomes" id="UP000707451">
    <property type="component" value="Unassembled WGS sequence"/>
</dbReference>
<protein>
    <recommendedName>
        <fullName evidence="4">Glycosyltransferase family 61 protein</fullName>
    </recommendedName>
</protein>
<evidence type="ECO:0000313" key="3">
    <source>
        <dbReference type="Proteomes" id="UP000707451"/>
    </source>
</evidence>
<accession>A0A9P7XL52</accession>